<evidence type="ECO:0000256" key="3">
    <source>
        <dbReference type="ARBA" id="ARBA00022679"/>
    </source>
</evidence>
<keyword evidence="6 7" id="KW-0067">ATP-binding</keyword>
<dbReference type="OrthoDB" id="68483at2759"/>
<keyword evidence="11" id="KW-1185">Reference proteome</keyword>
<reference evidence="10 11" key="1">
    <citation type="submission" date="2016-06" db="EMBL/GenBank/DDBJ databases">
        <title>Comparative genomics of the ectomycorrhizal sister species Rhizopogon vinicolor and Rhizopogon vesiculosus (Basidiomycota: Boletales) reveals a divergence of the mating type B locus.</title>
        <authorList>
            <consortium name="DOE Joint Genome Institute"/>
            <person name="Mujic A.B."/>
            <person name="Kuo A."/>
            <person name="Tritt A."/>
            <person name="Lipzen A."/>
            <person name="Chen C."/>
            <person name="Johnson J."/>
            <person name="Sharma A."/>
            <person name="Barry K."/>
            <person name="Grigoriev I.V."/>
            <person name="Spatafora J.W."/>
        </authorList>
    </citation>
    <scope>NUCLEOTIDE SEQUENCE [LARGE SCALE GENOMIC DNA]</scope>
    <source>
        <strain evidence="10 11">AM-OR11-026</strain>
    </source>
</reference>
<dbReference type="Gene3D" id="1.10.510.10">
    <property type="entry name" value="Transferase(Phosphotransferase) domain 1"/>
    <property type="match status" value="1"/>
</dbReference>
<dbReference type="InterPro" id="IPR011009">
    <property type="entry name" value="Kinase-like_dom_sf"/>
</dbReference>
<gene>
    <name evidence="10" type="ORF">K503DRAFT_796071</name>
</gene>
<dbReference type="STRING" id="1314800.A0A1B7NFP9"/>
<dbReference type="InterPro" id="IPR017441">
    <property type="entry name" value="Protein_kinase_ATP_BS"/>
</dbReference>
<dbReference type="EMBL" id="KV448133">
    <property type="protein sequence ID" value="OAX43751.1"/>
    <property type="molecule type" value="Genomic_DNA"/>
</dbReference>
<dbReference type="Pfam" id="PF00069">
    <property type="entry name" value="Pkinase"/>
    <property type="match status" value="1"/>
</dbReference>
<protein>
    <submittedName>
        <fullName evidence="10">Kinase-like protein</fullName>
    </submittedName>
</protein>
<evidence type="ECO:0000256" key="1">
    <source>
        <dbReference type="ARBA" id="ARBA00022527"/>
    </source>
</evidence>
<evidence type="ECO:0000313" key="10">
    <source>
        <dbReference type="EMBL" id="OAX43751.1"/>
    </source>
</evidence>
<keyword evidence="1" id="KW-0723">Serine/threonine-protein kinase</keyword>
<keyword evidence="5 10" id="KW-0418">Kinase</keyword>
<feature type="binding site" evidence="7">
    <location>
        <position position="179"/>
    </location>
    <ligand>
        <name>ATP</name>
        <dbReference type="ChEBI" id="CHEBI:30616"/>
    </ligand>
</feature>
<dbReference type="PROSITE" id="PS00107">
    <property type="entry name" value="PROTEIN_KINASE_ATP"/>
    <property type="match status" value="1"/>
</dbReference>
<keyword evidence="3" id="KW-0808">Transferase</keyword>
<keyword evidence="2" id="KW-0597">Phosphoprotein</keyword>
<evidence type="ECO:0000256" key="8">
    <source>
        <dbReference type="SAM" id="MobiDB-lite"/>
    </source>
</evidence>
<dbReference type="AlphaFoldDB" id="A0A1B7NFP9"/>
<dbReference type="SUPFAM" id="SSF56112">
    <property type="entry name" value="Protein kinase-like (PK-like)"/>
    <property type="match status" value="1"/>
</dbReference>
<evidence type="ECO:0000256" key="2">
    <source>
        <dbReference type="ARBA" id="ARBA00022553"/>
    </source>
</evidence>
<evidence type="ECO:0000256" key="6">
    <source>
        <dbReference type="ARBA" id="ARBA00022840"/>
    </source>
</evidence>
<proteinExistence type="predicted"/>
<dbReference type="InterPro" id="IPR045270">
    <property type="entry name" value="STKc_AGC"/>
</dbReference>
<evidence type="ECO:0000259" key="9">
    <source>
        <dbReference type="PROSITE" id="PS50011"/>
    </source>
</evidence>
<dbReference type="PROSITE" id="PS50011">
    <property type="entry name" value="PROTEIN_KINASE_DOM"/>
    <property type="match status" value="1"/>
</dbReference>
<dbReference type="InterPro" id="IPR000719">
    <property type="entry name" value="Prot_kinase_dom"/>
</dbReference>
<evidence type="ECO:0000256" key="4">
    <source>
        <dbReference type="ARBA" id="ARBA00022741"/>
    </source>
</evidence>
<dbReference type="GO" id="GO:0004674">
    <property type="term" value="F:protein serine/threonine kinase activity"/>
    <property type="evidence" value="ECO:0007669"/>
    <property type="project" value="UniProtKB-KW"/>
</dbReference>
<evidence type="ECO:0000256" key="5">
    <source>
        <dbReference type="ARBA" id="ARBA00022777"/>
    </source>
</evidence>
<feature type="region of interest" description="Disordered" evidence="8">
    <location>
        <begin position="543"/>
        <end position="587"/>
    </location>
</feature>
<dbReference type="GO" id="GO:0005524">
    <property type="term" value="F:ATP binding"/>
    <property type="evidence" value="ECO:0007669"/>
    <property type="project" value="UniProtKB-UniRule"/>
</dbReference>
<dbReference type="SMART" id="SM00220">
    <property type="entry name" value="S_TKc"/>
    <property type="match status" value="1"/>
</dbReference>
<dbReference type="Proteomes" id="UP000092154">
    <property type="component" value="Unassembled WGS sequence"/>
</dbReference>
<organism evidence="10 11">
    <name type="scientific">Rhizopogon vinicolor AM-OR11-026</name>
    <dbReference type="NCBI Taxonomy" id="1314800"/>
    <lineage>
        <taxon>Eukaryota</taxon>
        <taxon>Fungi</taxon>
        <taxon>Dikarya</taxon>
        <taxon>Basidiomycota</taxon>
        <taxon>Agaricomycotina</taxon>
        <taxon>Agaricomycetes</taxon>
        <taxon>Agaricomycetidae</taxon>
        <taxon>Boletales</taxon>
        <taxon>Suillineae</taxon>
        <taxon>Rhizopogonaceae</taxon>
        <taxon>Rhizopogon</taxon>
    </lineage>
</organism>
<evidence type="ECO:0000256" key="7">
    <source>
        <dbReference type="PROSITE-ProRule" id="PRU10141"/>
    </source>
</evidence>
<dbReference type="CDD" id="cd05123">
    <property type="entry name" value="STKc_AGC"/>
    <property type="match status" value="1"/>
</dbReference>
<keyword evidence="4 7" id="KW-0547">Nucleotide-binding</keyword>
<dbReference type="PROSITE" id="PS00108">
    <property type="entry name" value="PROTEIN_KINASE_ST"/>
    <property type="match status" value="1"/>
</dbReference>
<name>A0A1B7NFP9_9AGAM</name>
<dbReference type="Gene3D" id="3.30.200.20">
    <property type="entry name" value="Phosphorylase Kinase, domain 1"/>
    <property type="match status" value="1"/>
</dbReference>
<accession>A0A1B7NFP9</accession>
<sequence length="621" mass="69223">MSLSQESVSTPARFSGCAAANVAWPTSASTEVSVPSILPPVASGTPNSVVGETEALQGSTDAGNESAVQRIKSILDYIDALLAKDRAMNVVRMGLIHAPDRMNHAAVPRRRNATGPIVFNTPTPTRSLGRVKLRYPFRSEMCLSDFIVRAKLGAGTFGVVYRVEDKITSHIMALKVIKKHGETFKQCRVELDAMKRLMGDPHCVQVEAGFQDEQCLYLALAFYPGGDLDNLLRTYQGQSLPVDHARRFTAELLVGVHHLHRQGIIHRDLKPSNILIDSQGHLVISDLGMAKVFPLKDPDWFSPYNPTGTFASLSQAPYLTNLCCGTVKYMAPEIILDIEYGFAVDFWAVGVMLYEMLMGRAPWIRDNDPSMAATASAIVELEPDFVYDFDPEAKDLLRRMLHKHVQCRPLYEPMLHHPFFASIDWQQVEKRSLPPVRVPVVREQDNSSIHPISLGKCRPSSDPLPNFNFISPTLKRQRRQAQSHWRMKAKKSMQGLQKVAAKIFSRRPTSEMRRSATTLVGNDNMRRDSPLDEYVHESFIDDIAKEKPRPTPNNVRVTPSPSPAAISSGATLVGSATHQSPKKVRLSPSSGFKRWIHRLLHPVPVIHVLVGDERKTLDLTA</sequence>
<dbReference type="InterPro" id="IPR008271">
    <property type="entry name" value="Ser/Thr_kinase_AS"/>
</dbReference>
<feature type="domain" description="Protein kinase" evidence="9">
    <location>
        <begin position="146"/>
        <end position="420"/>
    </location>
</feature>
<dbReference type="InParanoid" id="A0A1B7NFP9"/>
<evidence type="ECO:0000313" key="11">
    <source>
        <dbReference type="Proteomes" id="UP000092154"/>
    </source>
</evidence>
<dbReference type="PANTHER" id="PTHR24351">
    <property type="entry name" value="RIBOSOMAL PROTEIN S6 KINASE"/>
    <property type="match status" value="1"/>
</dbReference>